<feature type="transmembrane region" description="Helical" evidence="6">
    <location>
        <begin position="110"/>
        <end position="142"/>
    </location>
</feature>
<dbReference type="InterPro" id="IPR003740">
    <property type="entry name" value="YitT"/>
</dbReference>
<evidence type="ECO:0000313" key="9">
    <source>
        <dbReference type="Proteomes" id="UP000247476"/>
    </source>
</evidence>
<evidence type="ECO:0000256" key="4">
    <source>
        <dbReference type="ARBA" id="ARBA00022989"/>
    </source>
</evidence>
<dbReference type="EMBL" id="QJVJ01000001">
    <property type="protein sequence ID" value="PYI57135.1"/>
    <property type="molecule type" value="Genomic_DNA"/>
</dbReference>
<comment type="caution">
    <text evidence="8">The sequence shown here is derived from an EMBL/GenBank/DDBJ whole genome shotgun (WGS) entry which is preliminary data.</text>
</comment>
<feature type="transmembrane region" description="Helical" evidence="6">
    <location>
        <begin position="36"/>
        <end position="59"/>
    </location>
</feature>
<protein>
    <recommendedName>
        <fullName evidence="7">DUF2179 domain-containing protein</fullName>
    </recommendedName>
</protein>
<accession>A0A2V5KC24</accession>
<evidence type="ECO:0000256" key="2">
    <source>
        <dbReference type="ARBA" id="ARBA00022475"/>
    </source>
</evidence>
<dbReference type="PIRSF" id="PIRSF006483">
    <property type="entry name" value="Membrane_protein_YitT"/>
    <property type="match status" value="1"/>
</dbReference>
<dbReference type="RefSeq" id="WP_110838175.1">
    <property type="nucleotide sequence ID" value="NZ_QJVJ01000001.1"/>
</dbReference>
<organism evidence="8 9">
    <name type="scientific">Paenibacillus flagellatus</name>
    <dbReference type="NCBI Taxonomy" id="2211139"/>
    <lineage>
        <taxon>Bacteria</taxon>
        <taxon>Bacillati</taxon>
        <taxon>Bacillota</taxon>
        <taxon>Bacilli</taxon>
        <taxon>Bacillales</taxon>
        <taxon>Paenibacillaceae</taxon>
        <taxon>Paenibacillus</taxon>
    </lineage>
</organism>
<keyword evidence="3 6" id="KW-0812">Transmembrane</keyword>
<evidence type="ECO:0000259" key="7">
    <source>
        <dbReference type="Pfam" id="PF10035"/>
    </source>
</evidence>
<keyword evidence="9" id="KW-1185">Reference proteome</keyword>
<dbReference type="InterPro" id="IPR051461">
    <property type="entry name" value="UPF0750_membrane"/>
</dbReference>
<keyword evidence="5 6" id="KW-0472">Membrane</keyword>
<dbReference type="PROSITE" id="PS51257">
    <property type="entry name" value="PROKAR_LIPOPROTEIN"/>
    <property type="match status" value="1"/>
</dbReference>
<evidence type="ECO:0000313" key="8">
    <source>
        <dbReference type="EMBL" id="PYI57135.1"/>
    </source>
</evidence>
<comment type="subcellular location">
    <subcellularLocation>
        <location evidence="1">Cell membrane</location>
        <topology evidence="1">Multi-pass membrane protein</topology>
    </subcellularLocation>
</comment>
<gene>
    <name evidence="8" type="ORF">DLM86_01435</name>
</gene>
<dbReference type="InterPro" id="IPR019264">
    <property type="entry name" value="DUF2179"/>
</dbReference>
<dbReference type="OrthoDB" id="265478at2"/>
<dbReference type="Gene3D" id="3.30.70.120">
    <property type="match status" value="1"/>
</dbReference>
<feature type="transmembrane region" description="Helical" evidence="6">
    <location>
        <begin position="12"/>
        <end position="30"/>
    </location>
</feature>
<keyword evidence="4 6" id="KW-1133">Transmembrane helix</keyword>
<sequence length="307" mass="32636">MRMQKLRNELYSYMIVTAGCLLIAIGFNLLQRPNRIAAGGVPGLSTIVEACTGISPALFQWGINGALLVAGGWMLGRSFVLKTAYGSALLPLLAYATADWPALTANPLLAALYGGVVTGAGLGLLFRVDGTIGGFSVIAALLQRRRGIAPGKTIAAFDFAVVALSGIVFSPESALYALVGWFAMKKTIPLVQSAGAKSTFAIVISDRADAVKASVLERLDRGLTELHGNGGFSGAEKRVQMVVLRQSEVPRLKRLVAEADPEAFVLIGDAHDVMGDGFDRFRAVRANGRTRKTMFRTVRDSARVPGR</sequence>
<evidence type="ECO:0000256" key="1">
    <source>
        <dbReference type="ARBA" id="ARBA00004651"/>
    </source>
</evidence>
<feature type="transmembrane region" description="Helical" evidence="6">
    <location>
        <begin position="79"/>
        <end position="98"/>
    </location>
</feature>
<reference evidence="8 9" key="1">
    <citation type="submission" date="2018-05" db="EMBL/GenBank/DDBJ databases">
        <title>Paenibacillus flagellatus sp. nov., isolated from selenium mineral soil.</title>
        <authorList>
            <person name="Dai X."/>
        </authorList>
    </citation>
    <scope>NUCLEOTIDE SEQUENCE [LARGE SCALE GENOMIC DNA]</scope>
    <source>
        <strain evidence="8 9">DXL2</strain>
    </source>
</reference>
<evidence type="ECO:0000256" key="5">
    <source>
        <dbReference type="ARBA" id="ARBA00023136"/>
    </source>
</evidence>
<dbReference type="InterPro" id="IPR015867">
    <property type="entry name" value="N-reg_PII/ATP_PRibTrfase_C"/>
</dbReference>
<dbReference type="PANTHER" id="PTHR33545">
    <property type="entry name" value="UPF0750 MEMBRANE PROTEIN YITT-RELATED"/>
    <property type="match status" value="1"/>
</dbReference>
<dbReference type="Pfam" id="PF10035">
    <property type="entry name" value="DUF2179"/>
    <property type="match status" value="1"/>
</dbReference>
<keyword evidence="2" id="KW-1003">Cell membrane</keyword>
<feature type="domain" description="DUF2179" evidence="7">
    <location>
        <begin position="221"/>
        <end position="275"/>
    </location>
</feature>
<name>A0A2V5KC24_9BACL</name>
<feature type="transmembrane region" description="Helical" evidence="6">
    <location>
        <begin position="154"/>
        <end position="184"/>
    </location>
</feature>
<dbReference type="Proteomes" id="UP000247476">
    <property type="component" value="Unassembled WGS sequence"/>
</dbReference>
<evidence type="ECO:0000256" key="6">
    <source>
        <dbReference type="SAM" id="Phobius"/>
    </source>
</evidence>
<dbReference type="GO" id="GO:0005886">
    <property type="term" value="C:plasma membrane"/>
    <property type="evidence" value="ECO:0007669"/>
    <property type="project" value="UniProtKB-SubCell"/>
</dbReference>
<dbReference type="AlphaFoldDB" id="A0A2V5KC24"/>
<proteinExistence type="predicted"/>
<dbReference type="CDD" id="cd16380">
    <property type="entry name" value="YitT_C"/>
    <property type="match status" value="1"/>
</dbReference>
<dbReference type="Pfam" id="PF02588">
    <property type="entry name" value="YitT_membrane"/>
    <property type="match status" value="1"/>
</dbReference>
<evidence type="ECO:0000256" key="3">
    <source>
        <dbReference type="ARBA" id="ARBA00022692"/>
    </source>
</evidence>
<dbReference type="PANTHER" id="PTHR33545:SF9">
    <property type="entry name" value="UPF0750 MEMBRANE PROTEIN YITE"/>
    <property type="match status" value="1"/>
</dbReference>